<evidence type="ECO:0000313" key="2">
    <source>
        <dbReference type="EMBL" id="KAJ8399249.1"/>
    </source>
</evidence>
<accession>A0AAD7SB21</accession>
<comment type="caution">
    <text evidence="2">The sequence shown here is derived from an EMBL/GenBank/DDBJ whole genome shotgun (WGS) entry which is preliminary data.</text>
</comment>
<name>A0AAD7SB21_9TELE</name>
<dbReference type="InterPro" id="IPR000157">
    <property type="entry name" value="TIR_dom"/>
</dbReference>
<evidence type="ECO:0000259" key="1">
    <source>
        <dbReference type="Pfam" id="PF13676"/>
    </source>
</evidence>
<dbReference type="PANTHER" id="PTHR46270:SF2">
    <property type="entry name" value="TIR DOMAIN-CONTAINING PROTEIN"/>
    <property type="match status" value="1"/>
</dbReference>
<proteinExistence type="predicted"/>
<dbReference type="Pfam" id="PF13676">
    <property type="entry name" value="TIR_2"/>
    <property type="match status" value="1"/>
</dbReference>
<dbReference type="SUPFAM" id="SSF52200">
    <property type="entry name" value="Toll/Interleukin receptor TIR domain"/>
    <property type="match status" value="1"/>
</dbReference>
<reference evidence="2" key="1">
    <citation type="journal article" date="2023" name="Science">
        <title>Genome structures resolve the early diversification of teleost fishes.</title>
        <authorList>
            <person name="Parey E."/>
            <person name="Louis A."/>
            <person name="Montfort J."/>
            <person name="Bouchez O."/>
            <person name="Roques C."/>
            <person name="Iampietro C."/>
            <person name="Lluch J."/>
            <person name="Castinel A."/>
            <person name="Donnadieu C."/>
            <person name="Desvignes T."/>
            <person name="Floi Bucao C."/>
            <person name="Jouanno E."/>
            <person name="Wen M."/>
            <person name="Mejri S."/>
            <person name="Dirks R."/>
            <person name="Jansen H."/>
            <person name="Henkel C."/>
            <person name="Chen W.J."/>
            <person name="Zahm M."/>
            <person name="Cabau C."/>
            <person name="Klopp C."/>
            <person name="Thompson A.W."/>
            <person name="Robinson-Rechavi M."/>
            <person name="Braasch I."/>
            <person name="Lecointre G."/>
            <person name="Bobe J."/>
            <person name="Postlethwait J.H."/>
            <person name="Berthelot C."/>
            <person name="Roest Crollius H."/>
            <person name="Guiguen Y."/>
        </authorList>
    </citation>
    <scope>NUCLEOTIDE SEQUENCE</scope>
    <source>
        <strain evidence="2">NC1722</strain>
    </source>
</reference>
<dbReference type="Gene3D" id="3.40.50.10140">
    <property type="entry name" value="Toll/interleukin-1 receptor homology (TIR) domain"/>
    <property type="match status" value="1"/>
</dbReference>
<protein>
    <recommendedName>
        <fullName evidence="1">TIR domain-containing protein</fullName>
    </recommendedName>
</protein>
<gene>
    <name evidence="2" type="ORF">AAFF_G00412870</name>
</gene>
<dbReference type="Proteomes" id="UP001221898">
    <property type="component" value="Unassembled WGS sequence"/>
</dbReference>
<dbReference type="InterPro" id="IPR035897">
    <property type="entry name" value="Toll_tir_struct_dom_sf"/>
</dbReference>
<dbReference type="PANTHER" id="PTHR46270">
    <property type="entry name" value="ARMADILLO-TYPE FOLD-RELATED"/>
    <property type="match status" value="1"/>
</dbReference>
<keyword evidence="3" id="KW-1185">Reference proteome</keyword>
<feature type="domain" description="TIR" evidence="1">
    <location>
        <begin position="52"/>
        <end position="171"/>
    </location>
</feature>
<dbReference type="AlphaFoldDB" id="A0AAD7SB21"/>
<dbReference type="EMBL" id="JAINUG010000084">
    <property type="protein sequence ID" value="KAJ8399249.1"/>
    <property type="molecule type" value="Genomic_DNA"/>
</dbReference>
<sequence length="346" mass="38913">MWPAWDSSSVPFCHFASLRGAGCQAVTAVTDNAELWYRHTAAFAGGEMAPHVMLSYHWDDQALVRRVYDRLKEDGIPLWMDVEGGVSGNINDAMAAGVEEAAVICPFMTPAYQASRSGKKELNYADTRGVTVVPVMLAKNWEASEWLGLITAGLVWIDFRNAGKSDDHFEKCVKSLEYEIMFAVGNLLNVEEDPPADVNDTPTETRRPAIKRKPGRGFRHALTGLYLWESGEQKFHPDSDTRNSVELHHSPEDNGYWEEIKGDGCKRYRNVITHGYLGYDPNGNYAHTKATPHWAGEWLLIVDETDDSTERAVVMKNKHSQTYLAVHHGTLVGLKSYSESCRWYLE</sequence>
<dbReference type="GO" id="GO:0007165">
    <property type="term" value="P:signal transduction"/>
    <property type="evidence" value="ECO:0007669"/>
    <property type="project" value="InterPro"/>
</dbReference>
<evidence type="ECO:0000313" key="3">
    <source>
        <dbReference type="Proteomes" id="UP001221898"/>
    </source>
</evidence>
<organism evidence="2 3">
    <name type="scientific">Aldrovandia affinis</name>
    <dbReference type="NCBI Taxonomy" id="143900"/>
    <lineage>
        <taxon>Eukaryota</taxon>
        <taxon>Metazoa</taxon>
        <taxon>Chordata</taxon>
        <taxon>Craniata</taxon>
        <taxon>Vertebrata</taxon>
        <taxon>Euteleostomi</taxon>
        <taxon>Actinopterygii</taxon>
        <taxon>Neopterygii</taxon>
        <taxon>Teleostei</taxon>
        <taxon>Notacanthiformes</taxon>
        <taxon>Halosauridae</taxon>
        <taxon>Aldrovandia</taxon>
    </lineage>
</organism>